<evidence type="ECO:0000313" key="1">
    <source>
        <dbReference type="EMBL" id="TCO03626.1"/>
    </source>
</evidence>
<reference evidence="1 2" key="1">
    <citation type="submission" date="2019-03" db="EMBL/GenBank/DDBJ databases">
        <title>Genomic Encyclopedia of Type Strains, Phase IV (KMG-IV): sequencing the most valuable type-strain genomes for metagenomic binning, comparative biology and taxonomic classification.</title>
        <authorList>
            <person name="Goeker M."/>
        </authorList>
    </citation>
    <scope>NUCLEOTIDE SEQUENCE [LARGE SCALE GENOMIC DNA]</scope>
    <source>
        <strain evidence="1 2">DSM 24179</strain>
    </source>
</reference>
<comment type="caution">
    <text evidence="1">The sequence shown here is derived from an EMBL/GenBank/DDBJ whole genome shotgun (WGS) entry which is preliminary data.</text>
</comment>
<accession>A0A4R2G7C0</accession>
<dbReference type="EMBL" id="SLWK01000020">
    <property type="protein sequence ID" value="TCO03626.1"/>
    <property type="molecule type" value="Genomic_DNA"/>
</dbReference>
<dbReference type="AlphaFoldDB" id="A0A4R2G7C0"/>
<sequence>MSKGMEIGERKTETGDRKAECVWQKKCTFVPPNNTSRYQPKMFLEGLP</sequence>
<organism evidence="1 2">
    <name type="scientific">Natronoflexus pectinivorans</name>
    <dbReference type="NCBI Taxonomy" id="682526"/>
    <lineage>
        <taxon>Bacteria</taxon>
        <taxon>Pseudomonadati</taxon>
        <taxon>Bacteroidota</taxon>
        <taxon>Bacteroidia</taxon>
        <taxon>Marinilabiliales</taxon>
        <taxon>Marinilabiliaceae</taxon>
        <taxon>Natronoflexus</taxon>
    </lineage>
</organism>
<keyword evidence="2" id="KW-1185">Reference proteome</keyword>
<name>A0A4R2G7C0_9BACT</name>
<gene>
    <name evidence="1" type="ORF">EV194_1203</name>
</gene>
<dbReference type="Proteomes" id="UP000295221">
    <property type="component" value="Unassembled WGS sequence"/>
</dbReference>
<protein>
    <submittedName>
        <fullName evidence="1">Uncharacterized protein</fullName>
    </submittedName>
</protein>
<evidence type="ECO:0000313" key="2">
    <source>
        <dbReference type="Proteomes" id="UP000295221"/>
    </source>
</evidence>
<proteinExistence type="predicted"/>